<reference evidence="1" key="1">
    <citation type="submission" date="2017-05" db="UniProtKB">
        <authorList>
            <consortium name="EnsemblMetazoa"/>
        </authorList>
    </citation>
    <scope>IDENTIFICATION</scope>
</reference>
<dbReference type="EnsemblMetazoa" id="Aqu2.1.26428_001">
    <property type="protein sequence ID" value="Aqu2.1.26428_001"/>
    <property type="gene ID" value="Aqu2.1.26428"/>
</dbReference>
<organism evidence="1">
    <name type="scientific">Amphimedon queenslandica</name>
    <name type="common">Sponge</name>
    <dbReference type="NCBI Taxonomy" id="400682"/>
    <lineage>
        <taxon>Eukaryota</taxon>
        <taxon>Metazoa</taxon>
        <taxon>Porifera</taxon>
        <taxon>Demospongiae</taxon>
        <taxon>Heteroscleromorpha</taxon>
        <taxon>Haplosclerida</taxon>
        <taxon>Niphatidae</taxon>
        <taxon>Amphimedon</taxon>
    </lineage>
</organism>
<evidence type="ECO:0000313" key="1">
    <source>
        <dbReference type="EnsemblMetazoa" id="Aqu2.1.26428_001"/>
    </source>
</evidence>
<evidence type="ECO:0008006" key="2">
    <source>
        <dbReference type="Google" id="ProtNLM"/>
    </source>
</evidence>
<dbReference type="Gene3D" id="1.10.533.10">
    <property type="entry name" value="Death Domain, Fas"/>
    <property type="match status" value="1"/>
</dbReference>
<proteinExistence type="predicted"/>
<accession>A0A1X7UG40</accession>
<sequence length="354" mass="39150">MIDISQWRASIGIWSYCQAASSRPAKGRHSHSFKVAIDDKNSGSTASGEITSKLPAALSLIAGSSSNLIYNELHLIVCLCILLLLSGDVELNPGPIIDDQPTCLLFAKYLKPLVDWKSFALCLPGITQSDVNIINKTKRNARFKKMALHKRWLQVNPQASWRCVNVALKQCKENKLARDIERKTTVSTQRTCNDDIKVLTNANPDPIVAGNPKDILRTHSAKLTDAIATNLYRVTDALYAERLIPLNTKEEVYARATGLNDSRKSSQLVNVLQKQLGASLNPKQFLIETCHVLTKQQHCILTDIATSILHQLGQSIPDNVSSHTVPPLPADDISNTPVTNIRGKNLVYVVRVYQ</sequence>
<dbReference type="AlphaFoldDB" id="A0A1X7UG40"/>
<name>A0A1X7UG40_AMPQE</name>
<dbReference type="OrthoDB" id="5973910at2759"/>
<dbReference type="InterPro" id="IPR011029">
    <property type="entry name" value="DEATH-like_dom_sf"/>
</dbReference>
<protein>
    <recommendedName>
        <fullName evidence="2">CARD domain-containing protein</fullName>
    </recommendedName>
</protein>
<dbReference type="InParanoid" id="A0A1X7UG40"/>